<dbReference type="EMBL" id="AAOG01000002">
    <property type="protein sequence ID" value="EAR12369.1"/>
    <property type="molecule type" value="Genomic_DNA"/>
</dbReference>
<protein>
    <submittedName>
        <fullName evidence="1">Uncharacterized protein</fullName>
    </submittedName>
</protein>
<evidence type="ECO:0000313" key="2">
    <source>
        <dbReference type="Proteomes" id="UP000003053"/>
    </source>
</evidence>
<keyword evidence="2" id="KW-1185">Reference proteome</keyword>
<gene>
    <name evidence="1" type="ORF">PI23P_07085</name>
</gene>
<sequence>MLFFDEIKGNLTIRSNRNKNNKKNTQRNWVFFFMY</sequence>
<comment type="caution">
    <text evidence="1">The sequence shown here is derived from an EMBL/GenBank/DDBJ whole genome shotgun (WGS) entry which is preliminary data.</text>
</comment>
<name>A4BYX6_9FLAO</name>
<accession>A4BYX6</accession>
<proteinExistence type="predicted"/>
<organism evidence="1 2">
    <name type="scientific">Polaribacter irgensii 23-P</name>
    <dbReference type="NCBI Taxonomy" id="313594"/>
    <lineage>
        <taxon>Bacteria</taxon>
        <taxon>Pseudomonadati</taxon>
        <taxon>Bacteroidota</taxon>
        <taxon>Flavobacteriia</taxon>
        <taxon>Flavobacteriales</taxon>
        <taxon>Flavobacteriaceae</taxon>
    </lineage>
</organism>
<reference evidence="1 2" key="1">
    <citation type="submission" date="2006-02" db="EMBL/GenBank/DDBJ databases">
        <authorList>
            <person name="Murray A."/>
            <person name="Staley J."/>
            <person name="Ferriera S."/>
            <person name="Johnson J."/>
            <person name="Kravitz S."/>
            <person name="Halpern A."/>
            <person name="Remington K."/>
            <person name="Beeson K."/>
            <person name="Tran B."/>
            <person name="Rogers Y.-H."/>
            <person name="Friedman R."/>
            <person name="Venter J.C."/>
        </authorList>
    </citation>
    <scope>NUCLEOTIDE SEQUENCE [LARGE SCALE GENOMIC DNA]</scope>
    <source>
        <strain evidence="1 2">23-P</strain>
    </source>
</reference>
<dbReference type="AlphaFoldDB" id="A4BYX6"/>
<dbReference type="Proteomes" id="UP000003053">
    <property type="component" value="Unassembled WGS sequence"/>
</dbReference>
<dbReference type="HOGENOM" id="CLU_3366471_0_0_10"/>
<evidence type="ECO:0000313" key="1">
    <source>
        <dbReference type="EMBL" id="EAR12369.1"/>
    </source>
</evidence>